<gene>
    <name evidence="2" type="ORF">K460DRAFT_270732</name>
</gene>
<feature type="non-terminal residue" evidence="2">
    <location>
        <position position="1"/>
    </location>
</feature>
<dbReference type="GeneID" id="63844924"/>
<dbReference type="OrthoDB" id="5278621at2759"/>
<dbReference type="RefSeq" id="XP_040793390.1">
    <property type="nucleotide sequence ID" value="XM_040927671.1"/>
</dbReference>
<evidence type="ECO:0000313" key="2">
    <source>
        <dbReference type="EMBL" id="KAF1850827.1"/>
    </source>
</evidence>
<dbReference type="Proteomes" id="UP000800039">
    <property type="component" value="Unassembled WGS sequence"/>
</dbReference>
<name>A0A9P4GT43_9PLEO</name>
<keyword evidence="3" id="KW-1185">Reference proteome</keyword>
<dbReference type="AlphaFoldDB" id="A0A9P4GT43"/>
<evidence type="ECO:0000313" key="3">
    <source>
        <dbReference type="Proteomes" id="UP000800039"/>
    </source>
</evidence>
<reference evidence="2" key="1">
    <citation type="submission" date="2020-01" db="EMBL/GenBank/DDBJ databases">
        <authorList>
            <consortium name="DOE Joint Genome Institute"/>
            <person name="Haridas S."/>
            <person name="Albert R."/>
            <person name="Binder M."/>
            <person name="Bloem J."/>
            <person name="Labutti K."/>
            <person name="Salamov A."/>
            <person name="Andreopoulos B."/>
            <person name="Baker S.E."/>
            <person name="Barry K."/>
            <person name="Bills G."/>
            <person name="Bluhm B.H."/>
            <person name="Cannon C."/>
            <person name="Castanera R."/>
            <person name="Culley D.E."/>
            <person name="Daum C."/>
            <person name="Ezra D."/>
            <person name="Gonzalez J.B."/>
            <person name="Henrissat B."/>
            <person name="Kuo A."/>
            <person name="Liang C."/>
            <person name="Lipzen A."/>
            <person name="Lutzoni F."/>
            <person name="Magnuson J."/>
            <person name="Mondo S."/>
            <person name="Nolan M."/>
            <person name="Ohm R."/>
            <person name="Pangilinan J."/>
            <person name="Park H.-J."/>
            <person name="Ramirez L."/>
            <person name="Alfaro M."/>
            <person name="Sun H."/>
            <person name="Tritt A."/>
            <person name="Yoshinaga Y."/>
            <person name="Zwiers L.-H."/>
            <person name="Turgeon B.G."/>
            <person name="Goodwin S.B."/>
            <person name="Spatafora J.W."/>
            <person name="Crous P.W."/>
            <person name="Grigoriev I.V."/>
        </authorList>
    </citation>
    <scope>NUCLEOTIDE SEQUENCE</scope>
    <source>
        <strain evidence="2">CBS 394.84</strain>
    </source>
</reference>
<feature type="region of interest" description="Disordered" evidence="1">
    <location>
        <begin position="1"/>
        <end position="27"/>
    </location>
</feature>
<protein>
    <submittedName>
        <fullName evidence="2">Uncharacterized protein</fullName>
    </submittedName>
</protein>
<proteinExistence type="predicted"/>
<organism evidence="2 3">
    <name type="scientific">Cucurbitaria berberidis CBS 394.84</name>
    <dbReference type="NCBI Taxonomy" id="1168544"/>
    <lineage>
        <taxon>Eukaryota</taxon>
        <taxon>Fungi</taxon>
        <taxon>Dikarya</taxon>
        <taxon>Ascomycota</taxon>
        <taxon>Pezizomycotina</taxon>
        <taxon>Dothideomycetes</taxon>
        <taxon>Pleosporomycetidae</taxon>
        <taxon>Pleosporales</taxon>
        <taxon>Pleosporineae</taxon>
        <taxon>Cucurbitariaceae</taxon>
        <taxon>Cucurbitaria</taxon>
    </lineage>
</organism>
<evidence type="ECO:0000256" key="1">
    <source>
        <dbReference type="SAM" id="MobiDB-lite"/>
    </source>
</evidence>
<comment type="caution">
    <text evidence="2">The sequence shown here is derived from an EMBL/GenBank/DDBJ whole genome shotgun (WGS) entry which is preliminary data.</text>
</comment>
<dbReference type="EMBL" id="ML976614">
    <property type="protein sequence ID" value="KAF1850827.1"/>
    <property type="molecule type" value="Genomic_DNA"/>
</dbReference>
<sequence>EVNPDGAVGQIGQAVSGPFSKDGVNGSRFDAGKDGIVGHFERAFDGPSNPAGSGKKV</sequence>
<accession>A0A9P4GT43</accession>